<organism evidence="2 3">
    <name type="scientific">Vreelandella azerica</name>
    <dbReference type="NCBI Taxonomy" id="2732867"/>
    <lineage>
        <taxon>Bacteria</taxon>
        <taxon>Pseudomonadati</taxon>
        <taxon>Pseudomonadota</taxon>
        <taxon>Gammaproteobacteria</taxon>
        <taxon>Oceanospirillales</taxon>
        <taxon>Halomonadaceae</taxon>
        <taxon>Vreelandella</taxon>
    </lineage>
</organism>
<evidence type="ECO:0000259" key="1">
    <source>
        <dbReference type="Pfam" id="PF23947"/>
    </source>
</evidence>
<feature type="domain" description="DUF7281" evidence="1">
    <location>
        <begin position="115"/>
        <end position="252"/>
    </location>
</feature>
<protein>
    <recommendedName>
        <fullName evidence="1">DUF7281 domain-containing protein</fullName>
    </recommendedName>
</protein>
<dbReference type="Proteomes" id="UP000588806">
    <property type="component" value="Unassembled WGS sequence"/>
</dbReference>
<dbReference type="EMBL" id="JABFHI010000002">
    <property type="protein sequence ID" value="NOG31502.1"/>
    <property type="molecule type" value="Genomic_DNA"/>
</dbReference>
<proteinExistence type="predicted"/>
<keyword evidence="3" id="KW-1185">Reference proteome</keyword>
<dbReference type="AlphaFoldDB" id="A0A7Y3TWF4"/>
<reference evidence="2 3" key="2">
    <citation type="submission" date="2020-06" db="EMBL/GenBank/DDBJ databases">
        <title>Halomonas songnenensis sp. nov., a moderately halophilic bacterium isolated from saline and alkaline soils.</title>
        <authorList>
            <person name="Jiang J."/>
            <person name="Pan Y."/>
        </authorList>
    </citation>
    <scope>NUCLEOTIDE SEQUENCE [LARGE SCALE GENOMIC DNA]</scope>
    <source>
        <strain evidence="2 3">TBZ9</strain>
    </source>
</reference>
<gene>
    <name evidence="2" type="ORF">HLB35_06440</name>
</gene>
<reference evidence="2 3" key="1">
    <citation type="submission" date="2020-05" db="EMBL/GenBank/DDBJ databases">
        <authorList>
            <person name="Ruan W."/>
            <person name="Jeon C.O."/>
            <person name="Chun B.H."/>
        </authorList>
    </citation>
    <scope>NUCLEOTIDE SEQUENCE [LARGE SCALE GENOMIC DNA]</scope>
    <source>
        <strain evidence="2 3">TBZ9</strain>
    </source>
</reference>
<dbReference type="Pfam" id="PF23947">
    <property type="entry name" value="DUF7281"/>
    <property type="match status" value="1"/>
</dbReference>
<dbReference type="RefSeq" id="WP_171701950.1">
    <property type="nucleotide sequence ID" value="NZ_JABFHI010000002.1"/>
</dbReference>
<sequence>MKLSGRARKNLNEVDHLLRRHPEVVKPRRQWVDDVVAWCHENHIDPGLRLNGRELHFDRELIKQINTTLLSQGQPPVGRSLSGLTSLEQAKEGFDEDKGNREGPRAQRVLVNAPADQPEWLGKASRAIHDVDWRGIRLDACDTLIQVENLDCFYHFDPTRLTLEHCHKPLIVYRGDSQYGGAFRPLAEAWRKTRKAHYYVGDFDVKGVSIALSSNATALLVPPLQWLQHHATGFHDPPKQLKYHPALERHRNALPAAHPLQPYLAILLGSHRGLRQQWFETLVSVPLHQE</sequence>
<evidence type="ECO:0000313" key="3">
    <source>
        <dbReference type="Proteomes" id="UP000588806"/>
    </source>
</evidence>
<name>A0A7Y3TWF4_9GAMM</name>
<dbReference type="InterPro" id="IPR055705">
    <property type="entry name" value="DUF7281"/>
</dbReference>
<evidence type="ECO:0000313" key="2">
    <source>
        <dbReference type="EMBL" id="NOG31502.1"/>
    </source>
</evidence>
<accession>A0A7Y3TWF4</accession>
<comment type="caution">
    <text evidence="2">The sequence shown here is derived from an EMBL/GenBank/DDBJ whole genome shotgun (WGS) entry which is preliminary data.</text>
</comment>